<dbReference type="InterPro" id="IPR036388">
    <property type="entry name" value="WH-like_DNA-bd_sf"/>
</dbReference>
<dbReference type="Pfam" id="PF00486">
    <property type="entry name" value="Trans_reg_C"/>
    <property type="match status" value="1"/>
</dbReference>
<dbReference type="InterPro" id="IPR011990">
    <property type="entry name" value="TPR-like_helical_dom_sf"/>
</dbReference>
<comment type="caution">
    <text evidence="5">The sequence shown here is derived from an EMBL/GenBank/DDBJ whole genome shotgun (WGS) entry which is preliminary data.</text>
</comment>
<evidence type="ECO:0000313" key="5">
    <source>
        <dbReference type="EMBL" id="POF42109.1"/>
    </source>
</evidence>
<dbReference type="CDD" id="cd00383">
    <property type="entry name" value="trans_reg_C"/>
    <property type="match status" value="1"/>
</dbReference>
<protein>
    <submittedName>
        <fullName evidence="5">DNA-binding protein</fullName>
    </submittedName>
</protein>
<evidence type="ECO:0000256" key="3">
    <source>
        <dbReference type="SAM" id="MobiDB-lite"/>
    </source>
</evidence>
<dbReference type="PROSITE" id="PS51755">
    <property type="entry name" value="OMPR_PHOB"/>
    <property type="match status" value="1"/>
</dbReference>
<dbReference type="GO" id="GO:0000160">
    <property type="term" value="P:phosphorelay signal transduction system"/>
    <property type="evidence" value="ECO:0007669"/>
    <property type="project" value="InterPro"/>
</dbReference>
<dbReference type="GO" id="GO:0006355">
    <property type="term" value="P:regulation of DNA-templated transcription"/>
    <property type="evidence" value="ECO:0007669"/>
    <property type="project" value="InterPro"/>
</dbReference>
<reference evidence="6" key="1">
    <citation type="submission" date="2017-02" db="EMBL/GenBank/DDBJ databases">
        <authorList>
            <person name="Furmanczyk E.M."/>
        </authorList>
    </citation>
    <scope>NUCLEOTIDE SEQUENCE [LARGE SCALE GENOMIC DNA]</scope>
    <source>
        <strain evidence="6">AP3_22</strain>
    </source>
</reference>
<dbReference type="OrthoDB" id="6593698at2"/>
<evidence type="ECO:0000313" key="6">
    <source>
        <dbReference type="Proteomes" id="UP000237440"/>
    </source>
</evidence>
<feature type="domain" description="OmpR/PhoB-type" evidence="4">
    <location>
        <begin position="8"/>
        <end position="104"/>
    </location>
</feature>
<gene>
    <name evidence="5" type="ORF">B0D71_11720</name>
</gene>
<keyword evidence="1 2" id="KW-0238">DNA-binding</keyword>
<evidence type="ECO:0000256" key="2">
    <source>
        <dbReference type="PROSITE-ProRule" id="PRU01091"/>
    </source>
</evidence>
<evidence type="ECO:0000256" key="1">
    <source>
        <dbReference type="ARBA" id="ARBA00023125"/>
    </source>
</evidence>
<dbReference type="InterPro" id="IPR016032">
    <property type="entry name" value="Sig_transdc_resp-reg_C-effctor"/>
</dbReference>
<dbReference type="Proteomes" id="UP000237440">
    <property type="component" value="Unassembled WGS sequence"/>
</dbReference>
<proteinExistence type="predicted"/>
<name>A0A2S3VR26_9PSED</name>
<feature type="compositionally biased region" description="Basic and acidic residues" evidence="3">
    <location>
        <begin position="538"/>
        <end position="553"/>
    </location>
</feature>
<sequence>MDSATDQSPVNSFVFDHWLLQGDGTLMRDGEGVHVPPKELNVLRLLLKSAGSVVSKDYLLDHVWPEMDAAEESLTRCIYALRKLLRENKDFIATVYGQGYRFTCAVVELDTSAQARTVAPSLAVLPFRNLGETAALDLQDVMIRQLTTAFGEVLHVIPSGLIAAYAQPVDVRSLIGQLSADFCLSGRCSGPSDQRQWSVELIRGRDHFLLHGQTLDARDLGAALGALTCLVAQRAPGLHLVGDACSSYPAAVAYLRGLCSVQQHTPQSLRDALVQFRQCLKLDAGYTLSWCGLADAWLGQAMIGLCYQGRAIDEAQSAISNALALDPGNIPALARLALLTSLRGCEQAAQVLFHRCLLAADQADVHYFHAWHHWFWRRNAQAAQSIDNALRHDPDCVRAQVLRMRIALAASPESAVLMARRALQQGASGNSLLVILYVVVLAYFGQHTAAWDELEQAGLCESAVGEQGLAAWNVLFGVNPFNARDLYENWRALARLRSVDGIALSRWSGLSGVPVVEPLWSSLQRAPHVHYQASTQDHPVRERPTLVSERRLA</sequence>
<dbReference type="EMBL" id="MUJK01000003">
    <property type="protein sequence ID" value="POF42109.1"/>
    <property type="molecule type" value="Genomic_DNA"/>
</dbReference>
<dbReference type="AlphaFoldDB" id="A0A2S3VR26"/>
<dbReference type="InterPro" id="IPR001867">
    <property type="entry name" value="OmpR/PhoB-type_DNA-bd"/>
</dbReference>
<dbReference type="Gene3D" id="1.25.40.10">
    <property type="entry name" value="Tetratricopeptide repeat domain"/>
    <property type="match status" value="1"/>
</dbReference>
<accession>A0A2S3VR26</accession>
<feature type="DNA-binding region" description="OmpR/PhoB-type" evidence="2">
    <location>
        <begin position="8"/>
        <end position="104"/>
    </location>
</feature>
<organism evidence="5 6">
    <name type="scientific">Pseudomonas laurylsulfativorans</name>
    <dbReference type="NCBI Taxonomy" id="1943631"/>
    <lineage>
        <taxon>Bacteria</taxon>
        <taxon>Pseudomonadati</taxon>
        <taxon>Pseudomonadota</taxon>
        <taxon>Gammaproteobacteria</taxon>
        <taxon>Pseudomonadales</taxon>
        <taxon>Pseudomonadaceae</taxon>
        <taxon>Pseudomonas</taxon>
    </lineage>
</organism>
<keyword evidence="6" id="KW-1185">Reference proteome</keyword>
<dbReference type="SUPFAM" id="SSF48452">
    <property type="entry name" value="TPR-like"/>
    <property type="match status" value="1"/>
</dbReference>
<dbReference type="SUPFAM" id="SSF46894">
    <property type="entry name" value="C-terminal effector domain of the bipartite response regulators"/>
    <property type="match status" value="1"/>
</dbReference>
<feature type="region of interest" description="Disordered" evidence="3">
    <location>
        <begin position="533"/>
        <end position="553"/>
    </location>
</feature>
<dbReference type="GO" id="GO:0003677">
    <property type="term" value="F:DNA binding"/>
    <property type="evidence" value="ECO:0007669"/>
    <property type="project" value="UniProtKB-UniRule"/>
</dbReference>
<evidence type="ECO:0000259" key="4">
    <source>
        <dbReference type="PROSITE" id="PS51755"/>
    </source>
</evidence>
<dbReference type="Gene3D" id="1.10.10.10">
    <property type="entry name" value="Winged helix-like DNA-binding domain superfamily/Winged helix DNA-binding domain"/>
    <property type="match status" value="1"/>
</dbReference>
<dbReference type="SMART" id="SM00862">
    <property type="entry name" value="Trans_reg_C"/>
    <property type="match status" value="1"/>
</dbReference>